<feature type="compositionally biased region" description="Acidic residues" evidence="5">
    <location>
        <begin position="494"/>
        <end position="551"/>
    </location>
</feature>
<evidence type="ECO:0000256" key="4">
    <source>
        <dbReference type="ARBA" id="ARBA00022737"/>
    </source>
</evidence>
<dbReference type="EMBL" id="FLQW01004779">
    <property type="protein sequence ID" value="SBS97506.1"/>
    <property type="molecule type" value="Genomic_DNA"/>
</dbReference>
<feature type="region of interest" description="Disordered" evidence="5">
    <location>
        <begin position="142"/>
        <end position="571"/>
    </location>
</feature>
<comment type="function">
    <text evidence="1">S antigens are soluble heat-stable proteins present in the sera of some infected individuals.</text>
</comment>
<feature type="compositionally biased region" description="Polar residues" evidence="5">
    <location>
        <begin position="182"/>
        <end position="197"/>
    </location>
</feature>
<evidence type="ECO:0000313" key="8">
    <source>
        <dbReference type="EMBL" id="SBS97506.1"/>
    </source>
</evidence>
<accession>A0A1A8WX16</accession>
<feature type="chain" id="PRO_5008381144" description="S-antigen protein" evidence="6">
    <location>
        <begin position="20"/>
        <end position="640"/>
    </location>
</feature>
<feature type="compositionally biased region" description="Basic and acidic residues" evidence="5">
    <location>
        <begin position="61"/>
        <end position="74"/>
    </location>
</feature>
<keyword evidence="8" id="KW-0477">Merozoite</keyword>
<keyword evidence="4" id="KW-0677">Repeat</keyword>
<evidence type="ECO:0000256" key="1">
    <source>
        <dbReference type="ARBA" id="ARBA00003457"/>
    </source>
</evidence>
<feature type="compositionally biased region" description="Basic and acidic residues" evidence="5">
    <location>
        <begin position="395"/>
        <end position="421"/>
    </location>
</feature>
<dbReference type="Pfam" id="PF07133">
    <property type="entry name" value="Merozoite_SPAM"/>
    <property type="match status" value="1"/>
</dbReference>
<feature type="compositionally biased region" description="Low complexity" evidence="5">
    <location>
        <begin position="263"/>
        <end position="272"/>
    </location>
</feature>
<name>A0A1A8WX16_PLAMA</name>
<evidence type="ECO:0000256" key="2">
    <source>
        <dbReference type="ARBA" id="ARBA00004290"/>
    </source>
</evidence>
<feature type="region of interest" description="Disordered" evidence="5">
    <location>
        <begin position="58"/>
        <end position="90"/>
    </location>
</feature>
<dbReference type="InterPro" id="IPR010784">
    <property type="entry name" value="Merozoite_SPAM"/>
</dbReference>
<evidence type="ECO:0000256" key="5">
    <source>
        <dbReference type="SAM" id="MobiDB-lite"/>
    </source>
</evidence>
<feature type="domain" description="S-antigen" evidence="7">
    <location>
        <begin position="1"/>
        <end position="86"/>
    </location>
</feature>
<feature type="compositionally biased region" description="Basic and acidic residues" evidence="5">
    <location>
        <begin position="238"/>
        <end position="262"/>
    </location>
</feature>
<evidence type="ECO:0000256" key="6">
    <source>
        <dbReference type="SAM" id="SignalP"/>
    </source>
</evidence>
<gene>
    <name evidence="8" type="ORF">PMALA_060440</name>
</gene>
<dbReference type="AlphaFoldDB" id="A0A1A8WX16"/>
<dbReference type="GO" id="GO:0020003">
    <property type="term" value="C:symbiont-containing vacuole"/>
    <property type="evidence" value="ECO:0007669"/>
    <property type="project" value="UniProtKB-SubCell"/>
</dbReference>
<dbReference type="VEuPathDB" id="PlasmoDB:PmUG01_06022800"/>
<feature type="compositionally biased region" description="Pro residues" evidence="5">
    <location>
        <begin position="423"/>
        <end position="435"/>
    </location>
</feature>
<feature type="compositionally biased region" description="Polar residues" evidence="5">
    <location>
        <begin position="142"/>
        <end position="157"/>
    </location>
</feature>
<evidence type="ECO:0000313" key="9">
    <source>
        <dbReference type="Proteomes" id="UP000078597"/>
    </source>
</evidence>
<dbReference type="Proteomes" id="UP000078597">
    <property type="component" value="Unassembled WGS sequence"/>
</dbReference>
<dbReference type="Pfam" id="PF05756">
    <property type="entry name" value="S-antigen"/>
    <property type="match status" value="1"/>
</dbReference>
<feature type="compositionally biased region" description="Basic and acidic residues" evidence="5">
    <location>
        <begin position="292"/>
        <end position="306"/>
    </location>
</feature>
<proteinExistence type="predicted"/>
<feature type="compositionally biased region" description="Polar residues" evidence="5">
    <location>
        <begin position="317"/>
        <end position="328"/>
    </location>
</feature>
<keyword evidence="6" id="KW-0732">Signal</keyword>
<reference evidence="9" key="1">
    <citation type="submission" date="2016-05" db="EMBL/GenBank/DDBJ databases">
        <authorList>
            <person name="Naeem Raeece"/>
        </authorList>
    </citation>
    <scope>NUCLEOTIDE SEQUENCE [LARGE SCALE GENOMIC DNA]</scope>
</reference>
<feature type="compositionally biased region" description="Basic and acidic residues" evidence="5">
    <location>
        <begin position="465"/>
        <end position="474"/>
    </location>
</feature>
<feature type="compositionally biased region" description="Basic and acidic residues" evidence="5">
    <location>
        <begin position="552"/>
        <end position="571"/>
    </location>
</feature>
<comment type="subcellular location">
    <subcellularLocation>
        <location evidence="2">Parasitophorous vacuole</location>
    </subcellularLocation>
</comment>
<protein>
    <recommendedName>
        <fullName evidence="3">S-antigen protein</fullName>
    </recommendedName>
</protein>
<organism evidence="8 9">
    <name type="scientific">Plasmodium malariae</name>
    <dbReference type="NCBI Taxonomy" id="5858"/>
    <lineage>
        <taxon>Eukaryota</taxon>
        <taxon>Sar</taxon>
        <taxon>Alveolata</taxon>
        <taxon>Apicomplexa</taxon>
        <taxon>Aconoidasida</taxon>
        <taxon>Haemosporida</taxon>
        <taxon>Plasmodiidae</taxon>
        <taxon>Plasmodium</taxon>
        <taxon>Plasmodium (Plasmodium)</taxon>
    </lineage>
</organism>
<sequence>MNKIFNVTFYVFILSLCTCENIANCIENAQNSEVTNQIKYNLRKNSSVSNVYLQNEQNNLESKENDIQNDKELDGNNNENNTNEEHSKISKSVKNINGIYIRPYITQLTKDSSNEASITPEELEQANVKAQEDVSPVLVSLTDESGTVTNQPENSPDSGDGKSKESTGDSGTGDGVLVPQEKNINPTDELPQQSLQSETRDNDTLVTTTENQDQKTRTIEEQASDTEIKAGTTIPDTTRTDQEPLAERTEQELGKEPGKPESSESSESSDSSIATALPDPPEPPKVSVSSNEQERAEEPFAEKSLDVSESAAETERQNLTSGDNTSQEAPAKSVLPTKEVQEDEEKKEPSTTPDAVAESLATQETLSEHTRMSTEIGPPPSQQKDEKQQGQQKEQMQEQKQEQKQEQQDVPQKEPHQEHQPTDLPPAPVKTPPPSQQDKPTGHGLVKIAEGVEGKNKNHGNNTRIPEKTKKEENQSALEIVDLTKEESLNVLDKDEEVAEEKEEVDETEEESKEDMDIIEEDDLQVKEEQDEVEEEEEEEVDEVDEVDIPTEEGKKHAQENYHKTNKNGEEQKRVKNNIALNDKSAHKPLILNYKFNDNAEKVTEALVKTMISAVGGNTGIIDTLNDLAGDISHFVLNNT</sequence>
<feature type="signal peptide" evidence="6">
    <location>
        <begin position="1"/>
        <end position="19"/>
    </location>
</feature>
<dbReference type="InterPro" id="IPR008825">
    <property type="entry name" value="S-antigen"/>
</dbReference>
<evidence type="ECO:0000259" key="7">
    <source>
        <dbReference type="Pfam" id="PF05756"/>
    </source>
</evidence>
<evidence type="ECO:0000256" key="3">
    <source>
        <dbReference type="ARBA" id="ARBA00015853"/>
    </source>
</evidence>